<dbReference type="SUPFAM" id="SSF53474">
    <property type="entry name" value="alpha/beta-Hydrolases"/>
    <property type="match status" value="1"/>
</dbReference>
<dbReference type="InterPro" id="IPR001242">
    <property type="entry name" value="Condensation_dom"/>
</dbReference>
<evidence type="ECO:0000313" key="5">
    <source>
        <dbReference type="EMBL" id="NHB96899.1"/>
    </source>
</evidence>
<dbReference type="InterPro" id="IPR020806">
    <property type="entry name" value="PKS_PP-bd"/>
</dbReference>
<dbReference type="PANTHER" id="PTHR45527">
    <property type="entry name" value="NONRIBOSOMAL PEPTIDE SYNTHETASE"/>
    <property type="match status" value="1"/>
</dbReference>
<dbReference type="PROSITE" id="PS00012">
    <property type="entry name" value="PHOSPHOPANTETHEINE"/>
    <property type="match status" value="1"/>
</dbReference>
<dbReference type="CDD" id="cd05930">
    <property type="entry name" value="A_NRPS"/>
    <property type="match status" value="1"/>
</dbReference>
<reference evidence="5 6" key="1">
    <citation type="submission" date="2018-02" db="EMBL/GenBank/DDBJ databases">
        <authorList>
            <person name="Machado R.A."/>
        </authorList>
    </citation>
    <scope>NUCLEOTIDE SEQUENCE [LARGE SCALE GENOMIC DNA]</scope>
    <source>
        <strain evidence="5 6">DSM 23271</strain>
    </source>
</reference>
<dbReference type="Pfam" id="PF00550">
    <property type="entry name" value="PP-binding"/>
    <property type="match status" value="2"/>
</dbReference>
<dbReference type="Gene3D" id="3.30.300.30">
    <property type="match status" value="2"/>
</dbReference>
<dbReference type="Proteomes" id="UP000547931">
    <property type="component" value="Unassembled WGS sequence"/>
</dbReference>
<evidence type="ECO:0000256" key="1">
    <source>
        <dbReference type="ARBA" id="ARBA00001957"/>
    </source>
</evidence>
<dbReference type="Gene3D" id="1.10.1200.10">
    <property type="entry name" value="ACP-like"/>
    <property type="match status" value="2"/>
</dbReference>
<dbReference type="InterPro" id="IPR020845">
    <property type="entry name" value="AMP-binding_CS"/>
</dbReference>
<dbReference type="GO" id="GO:0043041">
    <property type="term" value="P:amino acid activation for nonribosomal peptide biosynthetic process"/>
    <property type="evidence" value="ECO:0007669"/>
    <property type="project" value="TreeGrafter"/>
</dbReference>
<dbReference type="FunFam" id="3.40.50.980:FF:000001">
    <property type="entry name" value="Non-ribosomal peptide synthetase"/>
    <property type="match status" value="1"/>
</dbReference>
<accession>A0A7X5QMI7</accession>
<evidence type="ECO:0000313" key="6">
    <source>
        <dbReference type="Proteomes" id="UP000547931"/>
    </source>
</evidence>
<gene>
    <name evidence="5" type="ORF">C5470_10955</name>
</gene>
<dbReference type="Pfam" id="PF00501">
    <property type="entry name" value="AMP-binding"/>
    <property type="match status" value="2"/>
</dbReference>
<evidence type="ECO:0000259" key="4">
    <source>
        <dbReference type="PROSITE" id="PS50075"/>
    </source>
</evidence>
<evidence type="ECO:0000256" key="2">
    <source>
        <dbReference type="ARBA" id="ARBA00022450"/>
    </source>
</evidence>
<dbReference type="Gene3D" id="3.30.559.10">
    <property type="entry name" value="Chloramphenicol acetyltransferase-like domain"/>
    <property type="match status" value="2"/>
</dbReference>
<evidence type="ECO:0000256" key="3">
    <source>
        <dbReference type="ARBA" id="ARBA00022553"/>
    </source>
</evidence>
<dbReference type="GO" id="GO:0003824">
    <property type="term" value="F:catalytic activity"/>
    <property type="evidence" value="ECO:0007669"/>
    <property type="project" value="InterPro"/>
</dbReference>
<feature type="domain" description="Carrier" evidence="4">
    <location>
        <begin position="2034"/>
        <end position="2109"/>
    </location>
</feature>
<comment type="caution">
    <text evidence="5">The sequence shown here is derived from an EMBL/GenBank/DDBJ whole genome shotgun (WGS) entry which is preliminary data.</text>
</comment>
<dbReference type="GO" id="GO:0044550">
    <property type="term" value="P:secondary metabolite biosynthetic process"/>
    <property type="evidence" value="ECO:0007669"/>
    <property type="project" value="TreeGrafter"/>
</dbReference>
<dbReference type="InterPro" id="IPR010071">
    <property type="entry name" value="AA_adenyl_dom"/>
</dbReference>
<dbReference type="InterPro" id="IPR045851">
    <property type="entry name" value="AMP-bd_C_sf"/>
</dbReference>
<dbReference type="PROSITE" id="PS00455">
    <property type="entry name" value="AMP_BINDING"/>
    <property type="match status" value="2"/>
</dbReference>
<keyword evidence="6" id="KW-1185">Reference proteome</keyword>
<dbReference type="Gene3D" id="3.40.50.12780">
    <property type="entry name" value="N-terminal domain of ligase-like"/>
    <property type="match status" value="2"/>
</dbReference>
<dbReference type="RefSeq" id="WP_166288714.1">
    <property type="nucleotide sequence ID" value="NZ_CAWPIE010000010.1"/>
</dbReference>
<dbReference type="SUPFAM" id="SSF52777">
    <property type="entry name" value="CoA-dependent acyltransferases"/>
    <property type="match status" value="4"/>
</dbReference>
<dbReference type="InterPro" id="IPR042099">
    <property type="entry name" value="ANL_N_sf"/>
</dbReference>
<dbReference type="Gene3D" id="3.30.559.30">
    <property type="entry name" value="Nonribosomal peptide synthetase, condensation domain"/>
    <property type="match status" value="2"/>
</dbReference>
<dbReference type="InterPro" id="IPR023213">
    <property type="entry name" value="CAT-like_dom_sf"/>
</dbReference>
<dbReference type="InterPro" id="IPR001031">
    <property type="entry name" value="Thioesterase"/>
</dbReference>
<organism evidence="5 6">
    <name type="scientific">Photorhabdus stackebrandtii</name>
    <dbReference type="NCBI Taxonomy" id="1123042"/>
    <lineage>
        <taxon>Bacteria</taxon>
        <taxon>Pseudomonadati</taxon>
        <taxon>Pseudomonadota</taxon>
        <taxon>Gammaproteobacteria</taxon>
        <taxon>Enterobacterales</taxon>
        <taxon>Morganellaceae</taxon>
        <taxon>Photorhabdus</taxon>
    </lineage>
</organism>
<dbReference type="PROSITE" id="PS50075">
    <property type="entry name" value="CARRIER"/>
    <property type="match status" value="2"/>
</dbReference>
<keyword evidence="3" id="KW-0597">Phosphoprotein</keyword>
<dbReference type="GO" id="GO:0031177">
    <property type="term" value="F:phosphopantetheine binding"/>
    <property type="evidence" value="ECO:0007669"/>
    <property type="project" value="InterPro"/>
</dbReference>
<dbReference type="InterPro" id="IPR009081">
    <property type="entry name" value="PP-bd_ACP"/>
</dbReference>
<protein>
    <submittedName>
        <fullName evidence="5">Non-ribosomal peptide synthetase</fullName>
    </submittedName>
</protein>
<proteinExistence type="predicted"/>
<dbReference type="SUPFAM" id="SSF56801">
    <property type="entry name" value="Acetyl-CoA synthetase-like"/>
    <property type="match status" value="2"/>
</dbReference>
<dbReference type="SMART" id="SM00823">
    <property type="entry name" value="PKS_PP"/>
    <property type="match status" value="1"/>
</dbReference>
<dbReference type="EMBL" id="PUJV01000010">
    <property type="protein sequence ID" value="NHB96899.1"/>
    <property type="molecule type" value="Genomic_DNA"/>
</dbReference>
<dbReference type="Pfam" id="PF13193">
    <property type="entry name" value="AMP-binding_C"/>
    <property type="match status" value="2"/>
</dbReference>
<dbReference type="PANTHER" id="PTHR45527:SF14">
    <property type="entry name" value="PLIPASTATIN SYNTHASE SUBUNIT B"/>
    <property type="match status" value="1"/>
</dbReference>
<dbReference type="InterPro" id="IPR036736">
    <property type="entry name" value="ACP-like_sf"/>
</dbReference>
<dbReference type="InterPro" id="IPR000873">
    <property type="entry name" value="AMP-dep_synth/lig_dom"/>
</dbReference>
<sequence>MKQLQNLISLTPYQQDIFFENQRNPQSAQYTLAHIRYLSGDINLDKLVMAVNNVLNQEIIGKIQILEENELLTQRINHCMAEVKVEIINNEYLQSQSQTSEDFISAWPAKVFSLTGVPLLEVAIVTLNQANYVALLLRTHHIVCDGWGINLLSTKILQQYQSSKPVPEYVNTQKEYLEAITRSIEHLKHHSMVNDVSALAKTIEGVEPVLFTRKKSTENTQFIKQQMTLTRSQVESALATGMSPFLVMTTALAILLARIHNNSHITIGTPLFNRQESNINIIGEWANTLPISVTVDSEMSLRVLAQQIKKKIKFLKRYEHVPLSQLIKTRNRAGNISRQLFDVIVSYIQLQKIPAFEEIEYHVNAYANGHETDVLAIYMMTNGDNNDVAINFWGAADVFNTDYSFEQFIASLSQIILQIITAPDSWISHIDISPTEEQQQLQFFEQGPNISFSDRETISTLFEKQAALHPGAIAIKSAKHVAQSWSYQQLRTHTDSIASMLVGHGVQSGDVVAVMMERSEEMLASIFATLKVGATYLPIDISYPAERIEYILQDSGVFVILTEYPINETLAEHYQVLNSRDASHTVTLPLRNRSGPNSLAYIIYTSGSTGWPKGVMIEHRSVVNRLEWMQEKYPLNETDVILQKTPISFDVSIWELFWWSMTGASVALLPPGAQKDPLEIIKAIKEYDVTTVHFVPSMLLPFLNVLERQPELIRQIGSLRRIFTSGETLSPARVNQFKKIFTQFGKDVPLLVNLYGPTEATVDVSYYEIFPDSTEDITRVPIGYPINNTALRIMSLHNTRQPIGVAGELQIGGVGLARGYLNKPELTDEKFIRDISGLTTERWYRTGDLARWLPDGSIEYLGRIDNQVKIRGNRIELGEIQNTLERMSGITSAEVLPEHDEQRGTYLCAYYVASKNYTADTLRDRLLDSLPEFMVPAKFIAVPFIPLTPNGKADRNALSQLTQDKVLEAAHMPSTELEKTLVKIWQSVLNISNVGIRDSFYAIGGDSILMLKIRSEAEKAGIKVTLSQLTQYLTISELSHQVELSQPIADTLDLLPFALIDEAEKARLSGFVDAYPATQLQLGLIYHSQQANDSAKYKDVFRYTLQAKWEPNHFRKSAAGLIQRHPALRSHFNLADFKEPLQIVNEYESIDIDSVVVITDLSTIDIIHAEYQIIQYMYQQTRHHYLFNHAPLFSIRLFKTTEALELILSFHHAILDGSSVANLIRELLHHYIDSDGNGMTDIHLPSPALSVRNELLSLTSVKDRTYWQNELSGLSRTQVTGYRLYDVPSDEVLISKSISLPGDIEERLKDWVQQKRVSTKSVFFAAHCATIALFAEQDEIATGLITHSRPEAQNSEYLLGLFLNTLPVRFSATGKTWIECVNDVFITEQRHSPHRKYPLNAIQQAAGDGAKISTAFNYVYFHALVEVFNSPDLRLISFTPWEETHFEILVNVMTDFATGRNVLRCDFDGTVFSSVQADMFIDAYLTILRNIVNRSDEKASLSTIPKVPTHAITPSSTFTSVIDAINWAASQHKSAIALKYGNEKWRFDELWHKSALIADALVKQGVRAETPIGIALKRSPELIATLIGVLRAGGICFPLDLSYPAQRIEAMIGQVKPLIIITNTEQQPTSPLLSSTPLIDVNELLQGPDSLIQPTAVTIAPEQIAYLLFTSGSTGIPKGVAMPHRSLANLVKWQNTTTSGIRASSTLQYAPLSFDVSFQEIFSTLASGGTLHLVRDEQRKDPANLLRLLHQHQIERIYLPYVVLQQLAETADTLNIYPEKLKVVISSGEQLRVTDEIRKFIGKLEDGLLENQYGPTETHVVTSFTMSGHTETFPALPPIGTAIDNVNVLILDDKLQEVLPGVRGEIYVSGSSLALGYYNQPELSAERFITLTNSPRKWYRTGDLGIKLNNGVILCLGRKDSQVKVRGYRVELAEVELAIASTPGADKFIKDVAVVVQQRNINDRFLVAFLVGEKSDNIVDKVSEHLLATLPQYMIPSHIEWLDSLPKTPSGKRDDGQLSQTVITRQHIDSHDGRPEDSHERTLCELAADLLKIPSISVHQNLFDMGGTSLTAMRLVVLVEKHFGVNIPLSVFVSDPTIAQLALRVRHSDAQAHFSPLVPMRTTGKRRPLFFVHPMGGNVLSYLRLVKHFPIDQPFYALQAHGVEAGSTPLTTIQQQAANYIQAIRQVQAQGPYSLGGWSYGGFVAFEMARQLKEAGEKIADLFVLDTTALNAQSQGKTDDNALLNWFFWELLWLNQGADLPEQIVPEYITTLQERFEYITEHAIAIGAIPQGSSRAVVQRLFEVYRTNWQAAADYSTHHIADIDMTLLHATRPLPNVLRSMHDTIRSEYRDPQNGWGNKTTGKLNVIDVPGDHLEIMEEPCVAEVAKVILNEMRISSSLTATSIKSIK</sequence>
<keyword evidence="2" id="KW-0596">Phosphopantetheine</keyword>
<dbReference type="InterPro" id="IPR006162">
    <property type="entry name" value="Ppantetheine_attach_site"/>
</dbReference>
<dbReference type="Gene3D" id="3.40.50.1820">
    <property type="entry name" value="alpha/beta hydrolase"/>
    <property type="match status" value="1"/>
</dbReference>
<dbReference type="Pfam" id="PF00668">
    <property type="entry name" value="Condensation"/>
    <property type="match status" value="2"/>
</dbReference>
<name>A0A7X5QMI7_9GAMM</name>
<dbReference type="FunFam" id="3.40.50.12780:FF:000012">
    <property type="entry name" value="Non-ribosomal peptide synthetase"/>
    <property type="match status" value="1"/>
</dbReference>
<feature type="domain" description="Carrier" evidence="4">
    <location>
        <begin position="972"/>
        <end position="1046"/>
    </location>
</feature>
<dbReference type="FunFam" id="3.40.50.980:FF:000002">
    <property type="entry name" value="Enterobactin synthetase component F"/>
    <property type="match status" value="1"/>
</dbReference>
<dbReference type="Pfam" id="PF00975">
    <property type="entry name" value="Thioesterase"/>
    <property type="match status" value="1"/>
</dbReference>
<dbReference type="InterPro" id="IPR029058">
    <property type="entry name" value="AB_hydrolase_fold"/>
</dbReference>
<dbReference type="SUPFAM" id="SSF47336">
    <property type="entry name" value="ACP-like"/>
    <property type="match status" value="2"/>
</dbReference>
<dbReference type="InterPro" id="IPR025110">
    <property type="entry name" value="AMP-bd_C"/>
</dbReference>
<dbReference type="GO" id="GO:0005829">
    <property type="term" value="C:cytosol"/>
    <property type="evidence" value="ECO:0007669"/>
    <property type="project" value="TreeGrafter"/>
</dbReference>
<dbReference type="NCBIfam" id="NF003417">
    <property type="entry name" value="PRK04813.1"/>
    <property type="match status" value="2"/>
</dbReference>
<comment type="cofactor">
    <cofactor evidence="1">
        <name>pantetheine 4'-phosphate</name>
        <dbReference type="ChEBI" id="CHEBI:47942"/>
    </cofactor>
</comment>
<dbReference type="NCBIfam" id="TIGR01733">
    <property type="entry name" value="AA-adenyl-dom"/>
    <property type="match status" value="2"/>
</dbReference>